<feature type="transmembrane region" description="Helical" evidence="8">
    <location>
        <begin position="366"/>
        <end position="387"/>
    </location>
</feature>
<comment type="caution">
    <text evidence="11">The sequence shown here is derived from an EMBL/GenBank/DDBJ whole genome shotgun (WGS) entry which is preliminary data.</text>
</comment>
<feature type="transmembrane region" description="Helical" evidence="8">
    <location>
        <begin position="495"/>
        <end position="516"/>
    </location>
</feature>
<keyword evidence="4 8" id="KW-1133">Transmembrane helix</keyword>
<evidence type="ECO:0000259" key="10">
    <source>
        <dbReference type="PROSITE" id="PS50928"/>
    </source>
</evidence>
<keyword evidence="9" id="KW-0732">Signal</keyword>
<dbReference type="PANTHER" id="PTHR30177">
    <property type="entry name" value="GLYCINE BETAINE/L-PROLINE TRANSPORT SYSTEM PERMEASE PROTEIN PROW"/>
    <property type="match status" value="1"/>
</dbReference>
<keyword evidence="3 8" id="KW-0812">Transmembrane</keyword>
<dbReference type="InterPro" id="IPR051204">
    <property type="entry name" value="ABC_transp_perm/SBD"/>
</dbReference>
<comment type="similarity">
    <text evidence="8">Belongs to the binding-protein-dependent transport system permease family.</text>
</comment>
<feature type="signal peptide" evidence="9">
    <location>
        <begin position="1"/>
        <end position="23"/>
    </location>
</feature>
<dbReference type="CDD" id="cd06261">
    <property type="entry name" value="TM_PBP2"/>
    <property type="match status" value="1"/>
</dbReference>
<evidence type="ECO:0000256" key="4">
    <source>
        <dbReference type="ARBA" id="ARBA00022989"/>
    </source>
</evidence>
<dbReference type="Gene3D" id="3.40.190.10">
    <property type="entry name" value="Periplasmic binding protein-like II"/>
    <property type="match status" value="1"/>
</dbReference>
<dbReference type="PROSITE" id="PS50928">
    <property type="entry name" value="ABC_TM1"/>
    <property type="match status" value="1"/>
</dbReference>
<feature type="domain" description="ABC transmembrane type-1" evidence="10">
    <location>
        <begin position="334"/>
        <end position="517"/>
    </location>
</feature>
<feature type="transmembrane region" description="Helical" evidence="8">
    <location>
        <begin position="338"/>
        <end position="359"/>
    </location>
</feature>
<evidence type="ECO:0000256" key="1">
    <source>
        <dbReference type="ARBA" id="ARBA00004651"/>
    </source>
</evidence>
<comment type="similarity">
    <text evidence="6">In the C-terminal section; belongs to the OsmX family.</text>
</comment>
<feature type="transmembrane region" description="Helical" evidence="8">
    <location>
        <begin position="448"/>
        <end position="475"/>
    </location>
</feature>
<dbReference type="InterPro" id="IPR035906">
    <property type="entry name" value="MetI-like_sf"/>
</dbReference>
<evidence type="ECO:0000256" key="8">
    <source>
        <dbReference type="RuleBase" id="RU363032"/>
    </source>
</evidence>
<gene>
    <name evidence="11" type="ORF">rosag_02920</name>
</gene>
<dbReference type="Proteomes" id="UP001161325">
    <property type="component" value="Unassembled WGS sequence"/>
</dbReference>
<keyword evidence="12" id="KW-1185">Reference proteome</keyword>
<dbReference type="Gene3D" id="3.40.190.120">
    <property type="entry name" value="Osmoprotection protein (prox), domain 2"/>
    <property type="match status" value="1"/>
</dbReference>
<dbReference type="SUPFAM" id="SSF53850">
    <property type="entry name" value="Periplasmic binding protein-like II"/>
    <property type="match status" value="1"/>
</dbReference>
<evidence type="ECO:0000313" key="12">
    <source>
        <dbReference type="Proteomes" id="UP001161325"/>
    </source>
</evidence>
<dbReference type="PANTHER" id="PTHR30177:SF4">
    <property type="entry name" value="OSMOPROTECTANT IMPORT PERMEASE PROTEIN OSMW"/>
    <property type="match status" value="1"/>
</dbReference>
<evidence type="ECO:0000256" key="7">
    <source>
        <dbReference type="ARBA" id="ARBA00035652"/>
    </source>
</evidence>
<organism evidence="11 12">
    <name type="scientific">Roseisolibacter agri</name>
    <dbReference type="NCBI Taxonomy" id="2014610"/>
    <lineage>
        <taxon>Bacteria</taxon>
        <taxon>Pseudomonadati</taxon>
        <taxon>Gemmatimonadota</taxon>
        <taxon>Gemmatimonadia</taxon>
        <taxon>Gemmatimonadales</taxon>
        <taxon>Gemmatimonadaceae</taxon>
        <taxon>Roseisolibacter</taxon>
    </lineage>
</organism>
<dbReference type="GO" id="GO:0031460">
    <property type="term" value="P:glycine betaine transport"/>
    <property type="evidence" value="ECO:0007669"/>
    <property type="project" value="TreeGrafter"/>
</dbReference>
<reference evidence="11" key="1">
    <citation type="submission" date="2022-08" db="EMBL/GenBank/DDBJ databases">
        <title>Draft genome sequencing of Roseisolibacter agri AW1220.</title>
        <authorList>
            <person name="Tobiishi Y."/>
            <person name="Tonouchi A."/>
        </authorList>
    </citation>
    <scope>NUCLEOTIDE SEQUENCE</scope>
    <source>
        <strain evidence="11">AW1220</strain>
    </source>
</reference>
<dbReference type="AlphaFoldDB" id="A0AA37PZP7"/>
<dbReference type="GO" id="GO:0022857">
    <property type="term" value="F:transmembrane transporter activity"/>
    <property type="evidence" value="ECO:0007669"/>
    <property type="project" value="InterPro"/>
</dbReference>
<accession>A0AA37PZP7</accession>
<dbReference type="Pfam" id="PF04069">
    <property type="entry name" value="OpuAC"/>
    <property type="match status" value="1"/>
</dbReference>
<dbReference type="SUPFAM" id="SSF161098">
    <property type="entry name" value="MetI-like"/>
    <property type="match status" value="1"/>
</dbReference>
<protein>
    <submittedName>
        <fullName evidence="11">ABC transporter permease</fullName>
    </submittedName>
</protein>
<feature type="chain" id="PRO_5041411192" evidence="9">
    <location>
        <begin position="24"/>
        <end position="534"/>
    </location>
</feature>
<keyword evidence="5 8" id="KW-0472">Membrane</keyword>
<evidence type="ECO:0000256" key="3">
    <source>
        <dbReference type="ARBA" id="ARBA00022692"/>
    </source>
</evidence>
<dbReference type="CDD" id="cd13528">
    <property type="entry name" value="PBP2_osmoprotectants"/>
    <property type="match status" value="1"/>
</dbReference>
<evidence type="ECO:0000313" key="11">
    <source>
        <dbReference type="EMBL" id="GLC23779.1"/>
    </source>
</evidence>
<comment type="similarity">
    <text evidence="7">In the N-terminal section; belongs to the binding-protein-dependent transport system permease family.</text>
</comment>
<keyword evidence="2 8" id="KW-0813">Transport</keyword>
<dbReference type="InterPro" id="IPR000515">
    <property type="entry name" value="MetI-like"/>
</dbReference>
<dbReference type="EMBL" id="BRXS01000001">
    <property type="protein sequence ID" value="GLC23779.1"/>
    <property type="molecule type" value="Genomic_DNA"/>
</dbReference>
<dbReference type="Gene3D" id="1.10.3720.10">
    <property type="entry name" value="MetI-like"/>
    <property type="match status" value="1"/>
</dbReference>
<comment type="subcellular location">
    <subcellularLocation>
        <location evidence="1 8">Cell membrane</location>
        <topology evidence="1 8">Multi-pass membrane protein</topology>
    </subcellularLocation>
</comment>
<dbReference type="GO" id="GO:0043190">
    <property type="term" value="C:ATP-binding cassette (ABC) transporter complex"/>
    <property type="evidence" value="ECO:0007669"/>
    <property type="project" value="InterPro"/>
</dbReference>
<dbReference type="FunFam" id="1.10.3720.10:FF:000001">
    <property type="entry name" value="Glycine betaine ABC transporter, permease"/>
    <property type="match status" value="1"/>
</dbReference>
<evidence type="ECO:0000256" key="6">
    <source>
        <dbReference type="ARBA" id="ARBA00035642"/>
    </source>
</evidence>
<proteinExistence type="inferred from homology"/>
<dbReference type="InterPro" id="IPR007210">
    <property type="entry name" value="ABC_Gly_betaine_transp_sub-bd"/>
</dbReference>
<evidence type="ECO:0000256" key="5">
    <source>
        <dbReference type="ARBA" id="ARBA00023136"/>
    </source>
</evidence>
<sequence length="534" mass="56029">MRRAVAALALLLLSLLDAGTARAQESRERRPVVVASKPFGESYVLAELFAQLLEARGIPVVRKPGLGSTEILVGALRSGAVDVYPEYTGTGLLAILHDTLPRATLADPRRVYAHVDSAFRARWGMRWLPPLGFENTFAVAVRPETAARYRLRTLSDLARESARLRAGFTPDFIERSDGLAGLARAYGPGIRPRTIRPLLPALKYQALAGGAVDVVDGYSTDGLLARYGLVVLEDDRRFFPPYEAAALLGRGAAARGDVVSALALLSARLDVATMRALNRRVEVDGEDARAVAASALQRLGLVEGRTANAARTGNGGESFGAYLWARRAALARLALRHLALAALALAAATLVAVPLGLALERAQRAAAPALGALGVLQTIPSIALLAFMVPLLGIGTVPALVALWLYALYPIARGTYAGVRGADPDAVEAAEALGMTPAQRLWRVRLPLAAPVIMAGVRTAAVITVGAATLAAFIGAGGLGEPIVTGLALADTRQVLSGALPAAVLALLVDGALALVERRVAPAHLRVRRRGARV</sequence>
<dbReference type="Pfam" id="PF00528">
    <property type="entry name" value="BPD_transp_1"/>
    <property type="match status" value="1"/>
</dbReference>
<feature type="transmembrane region" description="Helical" evidence="8">
    <location>
        <begin position="393"/>
        <end position="412"/>
    </location>
</feature>
<evidence type="ECO:0000256" key="9">
    <source>
        <dbReference type="SAM" id="SignalP"/>
    </source>
</evidence>
<name>A0AA37PZP7_9BACT</name>
<evidence type="ECO:0000256" key="2">
    <source>
        <dbReference type="ARBA" id="ARBA00022448"/>
    </source>
</evidence>